<reference evidence="1 2" key="1">
    <citation type="submission" date="2020-04" db="EMBL/GenBank/DDBJ databases">
        <title>Flammeovirga sp. SR4, a novel species isolated from seawater.</title>
        <authorList>
            <person name="Wang X."/>
        </authorList>
    </citation>
    <scope>NUCLEOTIDE SEQUENCE [LARGE SCALE GENOMIC DNA]</scope>
    <source>
        <strain evidence="1 2">ATCC 23126</strain>
    </source>
</reference>
<keyword evidence="2" id="KW-1185">Reference proteome</keyword>
<dbReference type="Proteomes" id="UP000576082">
    <property type="component" value="Unassembled WGS sequence"/>
</dbReference>
<gene>
    <name evidence="1" type="ORF">HHU12_04400</name>
</gene>
<sequence length="195" mass="22259">MLGVKKKVTNAVEAIKLYESGELRSLTAKQVQIMERCQKAYHMLFESNSIAQVARKIQEEDPDINSISGAFKAVNQALEIYGNPLQSRKQALRFLNAERQYRLLDLQESEIKRKKEAGKDLGEDIEIASRINDRISKLLKLDQDDPDLPDPSLFERTTVAILNIGGDIIQEYPDVIDIPVERIEFNDSPQEEEEE</sequence>
<dbReference type="RefSeq" id="WP_169655377.1">
    <property type="nucleotide sequence ID" value="NZ_JABANE010000008.1"/>
</dbReference>
<dbReference type="AlphaFoldDB" id="A0A7X9RSK7"/>
<evidence type="ECO:0000313" key="1">
    <source>
        <dbReference type="EMBL" id="NME67201.1"/>
    </source>
</evidence>
<name>A0A7X9RSK7_9BACT</name>
<comment type="caution">
    <text evidence="1">The sequence shown here is derived from an EMBL/GenBank/DDBJ whole genome shotgun (WGS) entry which is preliminary data.</text>
</comment>
<organism evidence="1 2">
    <name type="scientific">Flammeovirga aprica JL-4</name>
    <dbReference type="NCBI Taxonomy" id="694437"/>
    <lineage>
        <taxon>Bacteria</taxon>
        <taxon>Pseudomonadati</taxon>
        <taxon>Bacteroidota</taxon>
        <taxon>Cytophagia</taxon>
        <taxon>Cytophagales</taxon>
        <taxon>Flammeovirgaceae</taxon>
        <taxon>Flammeovirga</taxon>
    </lineage>
</organism>
<evidence type="ECO:0000313" key="2">
    <source>
        <dbReference type="Proteomes" id="UP000576082"/>
    </source>
</evidence>
<dbReference type="EMBL" id="JABANE010000008">
    <property type="protein sequence ID" value="NME67201.1"/>
    <property type="molecule type" value="Genomic_DNA"/>
</dbReference>
<protein>
    <submittedName>
        <fullName evidence="1">Uncharacterized protein</fullName>
    </submittedName>
</protein>
<accession>A0A7X9RSK7</accession>
<proteinExistence type="predicted"/>